<evidence type="ECO:0000313" key="2">
    <source>
        <dbReference type="Proteomes" id="UP000054282"/>
    </source>
</evidence>
<gene>
    <name evidence="1" type="ORF">PFDG_04752</name>
</gene>
<dbReference type="AlphaFoldDB" id="A0A0L7M8J9"/>
<organism evidence="1 2">
    <name type="scientific">Plasmodium falciparum (isolate Dd2)</name>
    <dbReference type="NCBI Taxonomy" id="57267"/>
    <lineage>
        <taxon>Eukaryota</taxon>
        <taxon>Sar</taxon>
        <taxon>Alveolata</taxon>
        <taxon>Apicomplexa</taxon>
        <taxon>Aconoidasida</taxon>
        <taxon>Haemosporida</taxon>
        <taxon>Plasmodiidae</taxon>
        <taxon>Plasmodium</taxon>
        <taxon>Plasmodium (Laverania)</taxon>
    </lineage>
</organism>
<sequence length="34" mass="4386">MLQEIQALQDIQYYLQILQNIWNQIFCQFWMYQM</sequence>
<reference evidence="2" key="2">
    <citation type="submission" date="2006-09" db="EMBL/GenBank/DDBJ databases">
        <title>The genome sequence of Plasmodium falciparum Dd2.</title>
        <authorList>
            <consortium name="The Broad Institute Genome Sequencing Platform"/>
            <person name="Birren B."/>
            <person name="Lander E."/>
            <person name="Galagan J."/>
            <person name="Nusbaum C."/>
            <person name="Devon K."/>
            <person name="Henn M."/>
            <person name="Jaffe D."/>
            <person name="Butler J."/>
            <person name="Alvarez P."/>
            <person name="Gnerre S."/>
            <person name="Grabherr M."/>
            <person name="Kleber M."/>
            <person name="Mauceli E."/>
            <person name="Brockman W."/>
            <person name="MacCallum I.A."/>
            <person name="Rounsley S."/>
            <person name="Young S."/>
            <person name="LaButti K."/>
            <person name="Pushparaj V."/>
            <person name="DeCaprio D."/>
            <person name="Crawford M."/>
            <person name="Koehrsen M."/>
            <person name="Engels R."/>
            <person name="Montgomery P."/>
            <person name="Pearson M."/>
            <person name="Howarth C."/>
            <person name="Larson L."/>
            <person name="Luoma S."/>
            <person name="White J."/>
            <person name="Kodira C."/>
            <person name="Zeng Q."/>
            <person name="O'Leary S."/>
            <person name="Yandava C."/>
            <person name="Alvarado L."/>
            <person name="Wirth D."/>
            <person name="Volkman S."/>
            <person name="Hartl D."/>
        </authorList>
    </citation>
    <scope>NUCLEOTIDE SEQUENCE [LARGE SCALE GENOMIC DNA]</scope>
</reference>
<accession>A0A0L7M8J9</accession>
<protein>
    <submittedName>
        <fullName evidence="1">Uncharacterized protein</fullName>
    </submittedName>
</protein>
<dbReference type="Proteomes" id="UP000054282">
    <property type="component" value="Unassembled WGS sequence"/>
</dbReference>
<proteinExistence type="predicted"/>
<dbReference type="KEGG" id="pfd:PFDG_04752"/>
<name>A0A0L7M8J9_PLAF4</name>
<reference evidence="2" key="1">
    <citation type="submission" date="2006-09" db="EMBL/GenBank/DDBJ databases">
        <title>Annotation of Plasmodium falciparum Dd2.</title>
        <authorList>
            <consortium name="The Broad Institute Genome Sequencing Platform"/>
            <person name="Volkman S.K."/>
            <person name="Neafsey D.E."/>
            <person name="Dash A.P."/>
            <person name="Chitnis C.E."/>
            <person name="Hartl D.L."/>
            <person name="Young S.K."/>
            <person name="Zeng Q."/>
            <person name="Koehrsen M."/>
            <person name="Alvarado L."/>
            <person name="Berlin A."/>
            <person name="Borenstein D."/>
            <person name="Chapman S.B."/>
            <person name="Chen Z."/>
            <person name="Engels R."/>
            <person name="Freedman E."/>
            <person name="Gellesch M."/>
            <person name="Goldberg J."/>
            <person name="Griggs A."/>
            <person name="Gujja S."/>
            <person name="Heilman E.R."/>
            <person name="Heiman D.I."/>
            <person name="Howarth C."/>
            <person name="Jen D."/>
            <person name="Larson L."/>
            <person name="Mehta T."/>
            <person name="Neiman D."/>
            <person name="Park D."/>
            <person name="Pearson M."/>
            <person name="Roberts A."/>
            <person name="Saif S."/>
            <person name="Shea T."/>
            <person name="Shenoy N."/>
            <person name="Sisk P."/>
            <person name="Stolte C."/>
            <person name="Sykes S."/>
            <person name="Walk T."/>
            <person name="White J."/>
            <person name="Yandava C."/>
            <person name="Haas B."/>
            <person name="Henn M.R."/>
            <person name="Nusbaum C."/>
            <person name="Birren B."/>
        </authorList>
    </citation>
    <scope>NUCLEOTIDE SEQUENCE [LARGE SCALE GENOMIC DNA]</scope>
</reference>
<dbReference type="EMBL" id="GG702005">
    <property type="protein sequence ID" value="KOB89204.1"/>
    <property type="molecule type" value="Genomic_DNA"/>
</dbReference>
<evidence type="ECO:0000313" key="1">
    <source>
        <dbReference type="EMBL" id="KOB89204.1"/>
    </source>
</evidence>